<keyword evidence="1" id="KW-1133">Transmembrane helix</keyword>
<dbReference type="Pfam" id="PF05656">
    <property type="entry name" value="DUF805"/>
    <property type="match status" value="1"/>
</dbReference>
<evidence type="ECO:0000256" key="1">
    <source>
        <dbReference type="SAM" id="Phobius"/>
    </source>
</evidence>
<reference evidence="2" key="2">
    <citation type="journal article" date="2023" name="PLoS ONE">
        <title>Philodulcilactobacillus myokoensis gen. nov., sp. nov., a fructophilic, acidophilic, and agar-phobic lactic acid bacterium isolated from fermented vegetable extracts.</title>
        <authorList>
            <person name="Kouya T."/>
            <person name="Ishiyama Y."/>
            <person name="Ohashi S."/>
            <person name="Kumakubo R."/>
            <person name="Yamazaki T."/>
            <person name="Otaki T."/>
        </authorList>
    </citation>
    <scope>NUCLEOTIDE SEQUENCE</scope>
    <source>
        <strain evidence="2">WR16-4</strain>
    </source>
</reference>
<evidence type="ECO:0000313" key="3">
    <source>
        <dbReference type="Proteomes" id="UP001144204"/>
    </source>
</evidence>
<keyword evidence="1" id="KW-0472">Membrane</keyword>
<dbReference type="AlphaFoldDB" id="A0A9W6ESE9"/>
<comment type="caution">
    <text evidence="2">The sequence shown here is derived from an EMBL/GenBank/DDBJ whole genome shotgun (WGS) entry which is preliminary data.</text>
</comment>
<evidence type="ECO:0008006" key="4">
    <source>
        <dbReference type="Google" id="ProtNLM"/>
    </source>
</evidence>
<dbReference type="EMBL" id="BRPL01000002">
    <property type="protein sequence ID" value="GLB46268.1"/>
    <property type="molecule type" value="Genomic_DNA"/>
</dbReference>
<evidence type="ECO:0000313" key="2">
    <source>
        <dbReference type="EMBL" id="GLB46268.1"/>
    </source>
</evidence>
<dbReference type="InterPro" id="IPR008523">
    <property type="entry name" value="DUF805"/>
</dbReference>
<feature type="transmembrane region" description="Helical" evidence="1">
    <location>
        <begin position="38"/>
        <end position="61"/>
    </location>
</feature>
<accession>A0A9W6ESE9</accession>
<keyword evidence="1" id="KW-0812">Transmembrane</keyword>
<gene>
    <name evidence="2" type="ORF">WR164_02470</name>
</gene>
<feature type="transmembrane region" description="Helical" evidence="1">
    <location>
        <begin position="106"/>
        <end position="125"/>
    </location>
</feature>
<sequence length="166" mass="19555">MQRPNHGYVGFLKAYGMYWKNYFNFSGNSSRSEYWWTFLWNTIIGIVISIPMLISLISMFAQFEHNNYSLSGVSIFSLIMILIYFIWGLANLIPQISLTVRRYHDVNFSGWWYILTPLLASRLAIISTHNWTAVVIRTIGFILLAFFFYLLIKNPVRTNNKYIKNN</sequence>
<dbReference type="GO" id="GO:0005886">
    <property type="term" value="C:plasma membrane"/>
    <property type="evidence" value="ECO:0007669"/>
    <property type="project" value="TreeGrafter"/>
</dbReference>
<organism evidence="2 3">
    <name type="scientific">Philodulcilactobacillus myokoensis</name>
    <dbReference type="NCBI Taxonomy" id="2929573"/>
    <lineage>
        <taxon>Bacteria</taxon>
        <taxon>Bacillati</taxon>
        <taxon>Bacillota</taxon>
        <taxon>Bacilli</taxon>
        <taxon>Lactobacillales</taxon>
        <taxon>Lactobacillaceae</taxon>
        <taxon>Philodulcilactobacillus</taxon>
    </lineage>
</organism>
<name>A0A9W6ESE9_9LACO</name>
<feature type="transmembrane region" description="Helical" evidence="1">
    <location>
        <begin position="131"/>
        <end position="152"/>
    </location>
</feature>
<proteinExistence type="predicted"/>
<dbReference type="Proteomes" id="UP001144204">
    <property type="component" value="Unassembled WGS sequence"/>
</dbReference>
<feature type="transmembrane region" description="Helical" evidence="1">
    <location>
        <begin position="73"/>
        <end position="94"/>
    </location>
</feature>
<dbReference type="PANTHER" id="PTHR34980">
    <property type="entry name" value="INNER MEMBRANE PROTEIN-RELATED-RELATED"/>
    <property type="match status" value="1"/>
</dbReference>
<reference evidence="2" key="1">
    <citation type="submission" date="2022-07" db="EMBL/GenBank/DDBJ databases">
        <authorList>
            <person name="Kouya T."/>
            <person name="Ishiyama Y."/>
        </authorList>
    </citation>
    <scope>NUCLEOTIDE SEQUENCE</scope>
    <source>
        <strain evidence="2">WR16-4</strain>
    </source>
</reference>
<dbReference type="PANTHER" id="PTHR34980:SF2">
    <property type="entry name" value="INNER MEMBRANE PROTEIN YHAH-RELATED"/>
    <property type="match status" value="1"/>
</dbReference>
<keyword evidence="3" id="KW-1185">Reference proteome</keyword>
<protein>
    <recommendedName>
        <fullName evidence="4">DUF805 domain-containing protein</fullName>
    </recommendedName>
</protein>
<dbReference type="RefSeq" id="WP_286135725.1">
    <property type="nucleotide sequence ID" value="NZ_BRPL01000002.1"/>
</dbReference>